<gene>
    <name evidence="11" type="ORF">CPT03_15510</name>
</gene>
<proteinExistence type="inferred from homology"/>
<dbReference type="PROSITE" id="PS51257">
    <property type="entry name" value="PROKAR_LIPOPROTEIN"/>
    <property type="match status" value="1"/>
</dbReference>
<dbReference type="Pfam" id="PF05649">
    <property type="entry name" value="Peptidase_M13_N"/>
    <property type="match status" value="1"/>
</dbReference>
<evidence type="ECO:0000259" key="9">
    <source>
        <dbReference type="Pfam" id="PF01431"/>
    </source>
</evidence>
<keyword evidence="8" id="KW-0732">Signal</keyword>
<evidence type="ECO:0000256" key="1">
    <source>
        <dbReference type="ARBA" id="ARBA00001947"/>
    </source>
</evidence>
<sequence>MKIKKAFSIPVAACSLLLMASCNNSEPKHELHSGIILKNMDTTVVPGNNFTAYVNGTWAKNTKIPSDKASYGVGSMVNDKAQEDVKAIIENAAKGNPAEGSDEQKIGDFYESYMNTKVRDSIGLAPLNAEFKRIDAIASGKDLAAYFAYANKIGNMIPFNLSVAEDLKDPRKYMLYTWQGGLGLPDREYYLLKDAKSADIRTKYVAHIEKMLTLAGIPDAKAKSVQIMALETLIASKQMKKEETRNMAGLYNSFPIKNLSTVTPDFDWNTLLTEAGVKNHDTLIISQVAYTKDLNTILKNTPLDTWKNYLKWSAVTGSATSLNTVLDQENFNFYAKTLFGIKEQKPQWRRAVGVVNGNLGEVVGKLYVEKHFPPAAKERMLKLVGNLLKAYEASIKELDWMGAETKKQALEKISKFTPKIGYPDKWRDYSKLKIVKNDLFGNEKRSKEFEYNRIFNKLGKPVDRTEWGMTPQTVNAYYNPSMNEIVFPAAILQPPFFDMTADDAVNYGGIGAVIGHEIGHGFDDQGSTFDGTGAMRNWWTAKDQSEFKKRTNALKAQYSEFKVFPDLNVNGDFTLGENIGDLGGLSIALKAYNASLNGKPAPVMDGFTGEQRVFLGWAQVWLNKSTDEALRNQVGTDPHSPAKFRVNGVVRNIPEFYTAFNVKPTDSLYLAPEKRVKIW</sequence>
<keyword evidence="4" id="KW-0479">Metal-binding</keyword>
<evidence type="ECO:0000313" key="11">
    <source>
        <dbReference type="EMBL" id="ATP57771.1"/>
    </source>
</evidence>
<dbReference type="InterPro" id="IPR008753">
    <property type="entry name" value="Peptidase_M13_N"/>
</dbReference>
<dbReference type="Gene3D" id="3.40.390.10">
    <property type="entry name" value="Collagenase (Catalytic Domain)"/>
    <property type="match status" value="1"/>
</dbReference>
<dbReference type="InterPro" id="IPR018497">
    <property type="entry name" value="Peptidase_M13_C"/>
</dbReference>
<comment type="cofactor">
    <cofactor evidence="1">
        <name>Zn(2+)</name>
        <dbReference type="ChEBI" id="CHEBI:29105"/>
    </cofactor>
</comment>
<dbReference type="CDD" id="cd08662">
    <property type="entry name" value="M13"/>
    <property type="match status" value="1"/>
</dbReference>
<dbReference type="AlphaFoldDB" id="A0A2D1U847"/>
<feature type="domain" description="Peptidase M13 N-terminal" evidence="10">
    <location>
        <begin position="46"/>
        <end position="423"/>
    </location>
</feature>
<comment type="similarity">
    <text evidence="2">Belongs to the peptidase M13 family.</text>
</comment>
<evidence type="ECO:0000256" key="8">
    <source>
        <dbReference type="SAM" id="SignalP"/>
    </source>
</evidence>
<name>A0A2D1U847_9SPHI</name>
<evidence type="ECO:0000259" key="10">
    <source>
        <dbReference type="Pfam" id="PF05649"/>
    </source>
</evidence>
<dbReference type="Pfam" id="PF01431">
    <property type="entry name" value="Peptidase_M13"/>
    <property type="match status" value="1"/>
</dbReference>
<dbReference type="OrthoDB" id="9775677at2"/>
<evidence type="ECO:0000313" key="12">
    <source>
        <dbReference type="Proteomes" id="UP000223749"/>
    </source>
</evidence>
<keyword evidence="5" id="KW-0378">Hydrolase</keyword>
<dbReference type="EMBL" id="CP024091">
    <property type="protein sequence ID" value="ATP57771.1"/>
    <property type="molecule type" value="Genomic_DNA"/>
</dbReference>
<dbReference type="GO" id="GO:0016485">
    <property type="term" value="P:protein processing"/>
    <property type="evidence" value="ECO:0007669"/>
    <property type="project" value="TreeGrafter"/>
</dbReference>
<dbReference type="PANTHER" id="PTHR11733:SF167">
    <property type="entry name" value="FI17812P1-RELATED"/>
    <property type="match status" value="1"/>
</dbReference>
<dbReference type="PANTHER" id="PTHR11733">
    <property type="entry name" value="ZINC METALLOPROTEASE FAMILY M13 NEPRILYSIN-RELATED"/>
    <property type="match status" value="1"/>
</dbReference>
<evidence type="ECO:0000256" key="4">
    <source>
        <dbReference type="ARBA" id="ARBA00022723"/>
    </source>
</evidence>
<organism evidence="11 12">
    <name type="scientific">Pedobacter ginsengisoli</name>
    <dbReference type="NCBI Taxonomy" id="363852"/>
    <lineage>
        <taxon>Bacteria</taxon>
        <taxon>Pseudomonadati</taxon>
        <taxon>Bacteroidota</taxon>
        <taxon>Sphingobacteriia</taxon>
        <taxon>Sphingobacteriales</taxon>
        <taxon>Sphingobacteriaceae</taxon>
        <taxon>Pedobacter</taxon>
    </lineage>
</organism>
<dbReference type="GO" id="GO:0005886">
    <property type="term" value="C:plasma membrane"/>
    <property type="evidence" value="ECO:0007669"/>
    <property type="project" value="TreeGrafter"/>
</dbReference>
<evidence type="ECO:0000256" key="6">
    <source>
        <dbReference type="ARBA" id="ARBA00022833"/>
    </source>
</evidence>
<dbReference type="Proteomes" id="UP000223749">
    <property type="component" value="Chromosome"/>
</dbReference>
<dbReference type="RefSeq" id="WP_099439684.1">
    <property type="nucleotide sequence ID" value="NZ_CP024091.1"/>
</dbReference>
<evidence type="ECO:0000256" key="5">
    <source>
        <dbReference type="ARBA" id="ARBA00022801"/>
    </source>
</evidence>
<dbReference type="PROSITE" id="PS51885">
    <property type="entry name" value="NEPRILYSIN"/>
    <property type="match status" value="1"/>
</dbReference>
<dbReference type="SUPFAM" id="SSF55486">
    <property type="entry name" value="Metalloproteases ('zincins'), catalytic domain"/>
    <property type="match status" value="1"/>
</dbReference>
<keyword evidence="3" id="KW-0645">Protease</keyword>
<dbReference type="InterPro" id="IPR024079">
    <property type="entry name" value="MetalloPept_cat_dom_sf"/>
</dbReference>
<evidence type="ECO:0000256" key="2">
    <source>
        <dbReference type="ARBA" id="ARBA00007357"/>
    </source>
</evidence>
<feature type="signal peptide" evidence="8">
    <location>
        <begin position="1"/>
        <end position="20"/>
    </location>
</feature>
<evidence type="ECO:0000256" key="3">
    <source>
        <dbReference type="ARBA" id="ARBA00022670"/>
    </source>
</evidence>
<dbReference type="PRINTS" id="PR00786">
    <property type="entry name" value="NEPRILYSIN"/>
</dbReference>
<dbReference type="Gene3D" id="1.10.1380.10">
    <property type="entry name" value="Neutral endopeptidase , domain2"/>
    <property type="match status" value="1"/>
</dbReference>
<dbReference type="InterPro" id="IPR042089">
    <property type="entry name" value="Peptidase_M13_dom_2"/>
</dbReference>
<dbReference type="GO" id="GO:0046872">
    <property type="term" value="F:metal ion binding"/>
    <property type="evidence" value="ECO:0007669"/>
    <property type="project" value="UniProtKB-KW"/>
</dbReference>
<evidence type="ECO:0000256" key="7">
    <source>
        <dbReference type="ARBA" id="ARBA00023049"/>
    </source>
</evidence>
<keyword evidence="6" id="KW-0862">Zinc</keyword>
<dbReference type="InterPro" id="IPR000718">
    <property type="entry name" value="Peptidase_M13"/>
</dbReference>
<dbReference type="GO" id="GO:0004222">
    <property type="term" value="F:metalloendopeptidase activity"/>
    <property type="evidence" value="ECO:0007669"/>
    <property type="project" value="InterPro"/>
</dbReference>
<feature type="chain" id="PRO_5013877706" evidence="8">
    <location>
        <begin position="21"/>
        <end position="679"/>
    </location>
</feature>
<feature type="domain" description="Peptidase M13 C-terminal" evidence="9">
    <location>
        <begin position="475"/>
        <end position="676"/>
    </location>
</feature>
<protein>
    <submittedName>
        <fullName evidence="11">Peptidase M13</fullName>
    </submittedName>
</protein>
<reference evidence="11 12" key="1">
    <citation type="submission" date="2017-10" db="EMBL/GenBank/DDBJ databases">
        <title>Whole genome of Pedobacter ginsengisoli T01R-27 isolated from tomato rhizosphere.</title>
        <authorList>
            <person name="Weon H.-Y."/>
            <person name="Lee S.A."/>
            <person name="Sang M.K."/>
            <person name="Song J."/>
        </authorList>
    </citation>
    <scope>NUCLEOTIDE SEQUENCE [LARGE SCALE GENOMIC DNA]</scope>
    <source>
        <strain evidence="11 12">T01R-27</strain>
    </source>
</reference>
<dbReference type="KEGG" id="pgs:CPT03_15510"/>
<accession>A0A2D1U847</accession>
<keyword evidence="7" id="KW-0482">Metalloprotease</keyword>
<keyword evidence="12" id="KW-1185">Reference proteome</keyword>